<gene>
    <name evidence="3" type="ORF">A3F83_17260</name>
</gene>
<sequence length="563" mass="60018">MQKYLCAILLSFFLGFFSFSLSTAQSPAAGGSSFRGDIDGNGRIDIFDLLGLLKLLGGAEFSSDRQREIANVDKSADSAVNIFDLLGLLRLLAGAEPPEVIVWGPPELLASIPANASAGDTISLETENLPPGAEVTVLLDGAEFAYPERSGNSLRLALPDSFGGGFFSLAVGGDTTDPLFVNLPNLNPPVIAGCRILPADNPWNQPVSGFPVHPNSDNYVDNIGRFDYLHPDLGRTYGIPFVAVGGGQPRVPLTFTYADECDPGPYPIPPNAPIEGGASSTGDRHILVLDSTNCMLYETFSSYYQSPGWAVGSGAVFDLRSNALRPDTWTSSDAAGLPILPGLVRYEEVAAGEVNHAIRFTVQNSQRAYIYPATHYASSSFDLNRPPMGLRMRLKADYDISRFTGQSLVIVRALKKYGIIMADNGSDWFISGAPNTRWNDNDLEQLKSIPGNSFEAVDVSAMVVSGKNERRNIWPGVSVTAPADSAKFSAGGAISIRAEAYDNDGGVALVEFFQDSIKLGEAAAEPYEFTWSGAAAGSYSVTARATDNGGAMNTSYAIAITVE</sequence>
<dbReference type="GO" id="GO:0005509">
    <property type="term" value="F:calcium ion binding"/>
    <property type="evidence" value="ECO:0007669"/>
    <property type="project" value="InterPro"/>
</dbReference>
<organism evidence="3 4">
    <name type="scientific">Candidatus Glassbacteria bacterium RIFCSPLOWO2_12_FULL_58_11</name>
    <dbReference type="NCBI Taxonomy" id="1817867"/>
    <lineage>
        <taxon>Bacteria</taxon>
        <taxon>Candidatus Glassiibacteriota</taxon>
    </lineage>
</organism>
<feature type="chain" id="PRO_5009522636" description="EF-hand domain-containing protein" evidence="1">
    <location>
        <begin position="25"/>
        <end position="563"/>
    </location>
</feature>
<keyword evidence="1" id="KW-0732">Signal</keyword>
<dbReference type="InterPro" id="IPR036439">
    <property type="entry name" value="Dockerin_dom_sf"/>
</dbReference>
<dbReference type="Proteomes" id="UP000179129">
    <property type="component" value="Unassembled WGS sequence"/>
</dbReference>
<dbReference type="InterPro" id="IPR002048">
    <property type="entry name" value="EF_hand_dom"/>
</dbReference>
<dbReference type="Gene3D" id="2.60.40.10">
    <property type="entry name" value="Immunoglobulins"/>
    <property type="match status" value="1"/>
</dbReference>
<proteinExistence type="predicted"/>
<dbReference type="Gene3D" id="1.10.1330.10">
    <property type="entry name" value="Dockerin domain"/>
    <property type="match status" value="1"/>
</dbReference>
<accession>A0A1F5YS36</accession>
<dbReference type="InterPro" id="IPR013783">
    <property type="entry name" value="Ig-like_fold"/>
</dbReference>
<dbReference type="Pfam" id="PF17957">
    <property type="entry name" value="Big_7"/>
    <property type="match status" value="1"/>
</dbReference>
<dbReference type="AlphaFoldDB" id="A0A1F5YS36"/>
<dbReference type="STRING" id="1817867.A3F83_17260"/>
<dbReference type="EMBL" id="MFIX01000177">
    <property type="protein sequence ID" value="OGG02702.1"/>
    <property type="molecule type" value="Genomic_DNA"/>
</dbReference>
<evidence type="ECO:0000259" key="2">
    <source>
        <dbReference type="PROSITE" id="PS50222"/>
    </source>
</evidence>
<dbReference type="PROSITE" id="PS00018">
    <property type="entry name" value="EF_HAND_1"/>
    <property type="match status" value="1"/>
</dbReference>
<dbReference type="GO" id="GO:0000272">
    <property type="term" value="P:polysaccharide catabolic process"/>
    <property type="evidence" value="ECO:0007669"/>
    <property type="project" value="InterPro"/>
</dbReference>
<reference evidence="3 4" key="1">
    <citation type="journal article" date="2016" name="Nat. Commun.">
        <title>Thousands of microbial genomes shed light on interconnected biogeochemical processes in an aquifer system.</title>
        <authorList>
            <person name="Anantharaman K."/>
            <person name="Brown C.T."/>
            <person name="Hug L.A."/>
            <person name="Sharon I."/>
            <person name="Castelle C.J."/>
            <person name="Probst A.J."/>
            <person name="Thomas B.C."/>
            <person name="Singh A."/>
            <person name="Wilkins M.J."/>
            <person name="Karaoz U."/>
            <person name="Brodie E.L."/>
            <person name="Williams K.H."/>
            <person name="Hubbard S.S."/>
            <person name="Banfield J.F."/>
        </authorList>
    </citation>
    <scope>NUCLEOTIDE SEQUENCE [LARGE SCALE GENOMIC DNA]</scope>
</reference>
<evidence type="ECO:0000313" key="3">
    <source>
        <dbReference type="EMBL" id="OGG02702.1"/>
    </source>
</evidence>
<name>A0A1F5YS36_9BACT</name>
<dbReference type="SUPFAM" id="SSF63446">
    <property type="entry name" value="Type I dockerin domain"/>
    <property type="match status" value="1"/>
</dbReference>
<evidence type="ECO:0000313" key="4">
    <source>
        <dbReference type="Proteomes" id="UP000179129"/>
    </source>
</evidence>
<feature type="domain" description="EF-hand" evidence="2">
    <location>
        <begin position="37"/>
        <end position="59"/>
    </location>
</feature>
<protein>
    <recommendedName>
        <fullName evidence="2">EF-hand domain-containing protein</fullName>
    </recommendedName>
</protein>
<dbReference type="InterPro" id="IPR018247">
    <property type="entry name" value="EF_Hand_1_Ca_BS"/>
</dbReference>
<feature type="signal peptide" evidence="1">
    <location>
        <begin position="1"/>
        <end position="24"/>
    </location>
</feature>
<comment type="caution">
    <text evidence="3">The sequence shown here is derived from an EMBL/GenBank/DDBJ whole genome shotgun (WGS) entry which is preliminary data.</text>
</comment>
<evidence type="ECO:0000256" key="1">
    <source>
        <dbReference type="SAM" id="SignalP"/>
    </source>
</evidence>
<dbReference type="PROSITE" id="PS50222">
    <property type="entry name" value="EF_HAND_2"/>
    <property type="match status" value="1"/>
</dbReference>